<dbReference type="AlphaFoldDB" id="A0A430HJV7"/>
<evidence type="ECO:0000313" key="1">
    <source>
        <dbReference type="EMBL" id="RSZ57817.1"/>
    </source>
</evidence>
<dbReference type="Proteomes" id="UP000278085">
    <property type="component" value="Unassembled WGS sequence"/>
</dbReference>
<reference evidence="1 2" key="1">
    <citation type="submission" date="2018-12" db="EMBL/GenBank/DDBJ databases">
        <authorList>
            <person name="Yang E."/>
        </authorList>
    </citation>
    <scope>NUCLEOTIDE SEQUENCE [LARGE SCALE GENOMIC DNA]</scope>
    <source>
        <strain evidence="1 2">SOD</strain>
    </source>
</reference>
<dbReference type="EMBL" id="RXLQ01000008">
    <property type="protein sequence ID" value="RSZ57817.1"/>
    <property type="molecule type" value="Genomic_DNA"/>
</dbReference>
<sequence length="153" mass="17298">MLDWADGLHYAVEAVKILGGFASFYAVVKLRQIERRYLFKATIPQMVDNIQKTLDELNACMGKSGNDRLQVALVLNVLIVDVKNIRRKAHGDSLRAAKALLKAMSATRPRRFFWQADAPLAPKRQALLDIYGLGMGLIRSLENDLKDQRWSSK</sequence>
<dbReference type="RefSeq" id="WP_126075028.1">
    <property type="nucleotide sequence ID" value="NZ_CP051166.1"/>
</dbReference>
<organism evidence="1 2">
    <name type="scientific">Massilia atriviolacea</name>
    <dbReference type="NCBI Taxonomy" id="2495579"/>
    <lineage>
        <taxon>Bacteria</taxon>
        <taxon>Pseudomonadati</taxon>
        <taxon>Pseudomonadota</taxon>
        <taxon>Betaproteobacteria</taxon>
        <taxon>Burkholderiales</taxon>
        <taxon>Oxalobacteraceae</taxon>
        <taxon>Telluria group</taxon>
        <taxon>Massilia</taxon>
    </lineage>
</organism>
<evidence type="ECO:0000313" key="2">
    <source>
        <dbReference type="Proteomes" id="UP000278085"/>
    </source>
</evidence>
<gene>
    <name evidence="1" type="ORF">EJB06_15920</name>
</gene>
<protein>
    <submittedName>
        <fullName evidence="1">Uncharacterized protein</fullName>
    </submittedName>
</protein>
<keyword evidence="2" id="KW-1185">Reference proteome</keyword>
<dbReference type="OrthoDB" id="8778758at2"/>
<proteinExistence type="predicted"/>
<name>A0A430HJV7_9BURK</name>
<accession>A0A430HJV7</accession>
<comment type="caution">
    <text evidence="1">The sequence shown here is derived from an EMBL/GenBank/DDBJ whole genome shotgun (WGS) entry which is preliminary data.</text>
</comment>